<evidence type="ECO:0000256" key="6">
    <source>
        <dbReference type="ARBA" id="ARBA00023002"/>
    </source>
</evidence>
<keyword evidence="3 10" id="KW-0812">Transmembrane</keyword>
<organism evidence="12 13">
    <name type="scientific">Candidatus Taylorbacteria bacterium RIFCSPHIGHO2_02_49_25</name>
    <dbReference type="NCBI Taxonomy" id="1802305"/>
    <lineage>
        <taxon>Bacteria</taxon>
        <taxon>Candidatus Tayloriibacteriota</taxon>
    </lineage>
</organism>
<evidence type="ECO:0000256" key="9">
    <source>
        <dbReference type="ARBA" id="ARBA00023284"/>
    </source>
</evidence>
<feature type="transmembrane region" description="Helical" evidence="10">
    <location>
        <begin position="61"/>
        <end position="80"/>
    </location>
</feature>
<sequence length="164" mass="17968">MNSYFALHIFLTAAAFGGLLLAAFIHFKKRLHTTLVCPIGHSCDPVVHSDYSRFMDIPVEILGIIYYTIIVVAYSTLLAMPTLHETALLAPTLLGLSAVAFLFSLYLTAVQAFILKEWCTWCLISAALCAIIFFAGLRLSSVDWPFFLASSLTANSYLPAKGLA</sequence>
<proteinExistence type="inferred from homology"/>
<feature type="domain" description="Vitamin K epoxide reductase" evidence="11">
    <location>
        <begin position="4"/>
        <end position="140"/>
    </location>
</feature>
<protein>
    <recommendedName>
        <fullName evidence="11">Vitamin K epoxide reductase domain-containing protein</fullName>
    </recommendedName>
</protein>
<dbReference type="SMART" id="SM00756">
    <property type="entry name" value="VKc"/>
    <property type="match status" value="1"/>
</dbReference>
<dbReference type="PANTHER" id="PTHR34573:SF1">
    <property type="entry name" value="VITAMIN K EPOXIDE REDUCTASE DOMAIN-CONTAINING PROTEIN"/>
    <property type="match status" value="1"/>
</dbReference>
<dbReference type="PANTHER" id="PTHR34573">
    <property type="entry name" value="VKC DOMAIN-CONTAINING PROTEIN"/>
    <property type="match status" value="1"/>
</dbReference>
<evidence type="ECO:0000256" key="5">
    <source>
        <dbReference type="ARBA" id="ARBA00022989"/>
    </source>
</evidence>
<keyword evidence="5 10" id="KW-1133">Transmembrane helix</keyword>
<keyword evidence="9" id="KW-0676">Redox-active center</keyword>
<dbReference type="CDD" id="cd12916">
    <property type="entry name" value="VKOR_1"/>
    <property type="match status" value="1"/>
</dbReference>
<dbReference type="Pfam" id="PF07884">
    <property type="entry name" value="VKOR"/>
    <property type="match status" value="1"/>
</dbReference>
<keyword evidence="6" id="KW-0560">Oxidoreductase</keyword>
<evidence type="ECO:0000313" key="12">
    <source>
        <dbReference type="EMBL" id="OHA23342.1"/>
    </source>
</evidence>
<evidence type="ECO:0000256" key="2">
    <source>
        <dbReference type="ARBA" id="ARBA00006214"/>
    </source>
</evidence>
<dbReference type="AlphaFoldDB" id="A0A1G2MK26"/>
<dbReference type="GO" id="GO:0016491">
    <property type="term" value="F:oxidoreductase activity"/>
    <property type="evidence" value="ECO:0007669"/>
    <property type="project" value="UniProtKB-KW"/>
</dbReference>
<reference evidence="12 13" key="1">
    <citation type="journal article" date="2016" name="Nat. Commun.">
        <title>Thousands of microbial genomes shed light on interconnected biogeochemical processes in an aquifer system.</title>
        <authorList>
            <person name="Anantharaman K."/>
            <person name="Brown C.T."/>
            <person name="Hug L.A."/>
            <person name="Sharon I."/>
            <person name="Castelle C.J."/>
            <person name="Probst A.J."/>
            <person name="Thomas B.C."/>
            <person name="Singh A."/>
            <person name="Wilkins M.J."/>
            <person name="Karaoz U."/>
            <person name="Brodie E.L."/>
            <person name="Williams K.H."/>
            <person name="Hubbard S.S."/>
            <person name="Banfield J.F."/>
        </authorList>
    </citation>
    <scope>NUCLEOTIDE SEQUENCE [LARGE SCALE GENOMIC DNA]</scope>
</reference>
<evidence type="ECO:0000256" key="10">
    <source>
        <dbReference type="SAM" id="Phobius"/>
    </source>
</evidence>
<dbReference type="Proteomes" id="UP000176493">
    <property type="component" value="Unassembled WGS sequence"/>
</dbReference>
<dbReference type="EMBL" id="MHRJ01000009">
    <property type="protein sequence ID" value="OHA23342.1"/>
    <property type="molecule type" value="Genomic_DNA"/>
</dbReference>
<feature type="transmembrane region" description="Helical" evidence="10">
    <location>
        <begin position="86"/>
        <end position="106"/>
    </location>
</feature>
<keyword evidence="8" id="KW-1015">Disulfide bond</keyword>
<comment type="subcellular location">
    <subcellularLocation>
        <location evidence="1">Membrane</location>
        <topology evidence="1">Multi-pass membrane protein</topology>
    </subcellularLocation>
</comment>
<evidence type="ECO:0000256" key="1">
    <source>
        <dbReference type="ARBA" id="ARBA00004141"/>
    </source>
</evidence>
<keyword evidence="4" id="KW-0874">Quinone</keyword>
<dbReference type="InterPro" id="IPR038354">
    <property type="entry name" value="VKOR_sf"/>
</dbReference>
<dbReference type="GO" id="GO:0048038">
    <property type="term" value="F:quinone binding"/>
    <property type="evidence" value="ECO:0007669"/>
    <property type="project" value="UniProtKB-KW"/>
</dbReference>
<comment type="similarity">
    <text evidence="2">Belongs to the VKOR family.</text>
</comment>
<dbReference type="Gene3D" id="1.20.1440.130">
    <property type="entry name" value="VKOR domain"/>
    <property type="match status" value="1"/>
</dbReference>
<name>A0A1G2MK26_9BACT</name>
<accession>A0A1G2MK26</accession>
<evidence type="ECO:0000259" key="11">
    <source>
        <dbReference type="SMART" id="SM00756"/>
    </source>
</evidence>
<evidence type="ECO:0000256" key="7">
    <source>
        <dbReference type="ARBA" id="ARBA00023136"/>
    </source>
</evidence>
<evidence type="ECO:0000256" key="3">
    <source>
        <dbReference type="ARBA" id="ARBA00022692"/>
    </source>
</evidence>
<feature type="transmembrane region" description="Helical" evidence="10">
    <location>
        <begin position="6"/>
        <end position="25"/>
    </location>
</feature>
<feature type="transmembrane region" description="Helical" evidence="10">
    <location>
        <begin position="118"/>
        <end position="137"/>
    </location>
</feature>
<comment type="caution">
    <text evidence="12">The sequence shown here is derived from an EMBL/GenBank/DDBJ whole genome shotgun (WGS) entry which is preliminary data.</text>
</comment>
<keyword evidence="7 10" id="KW-0472">Membrane</keyword>
<gene>
    <name evidence="12" type="ORF">A2W52_04035</name>
</gene>
<dbReference type="InterPro" id="IPR012932">
    <property type="entry name" value="VKOR"/>
</dbReference>
<evidence type="ECO:0000313" key="13">
    <source>
        <dbReference type="Proteomes" id="UP000176493"/>
    </source>
</evidence>
<dbReference type="GO" id="GO:0016020">
    <property type="term" value="C:membrane"/>
    <property type="evidence" value="ECO:0007669"/>
    <property type="project" value="UniProtKB-SubCell"/>
</dbReference>
<evidence type="ECO:0000256" key="4">
    <source>
        <dbReference type="ARBA" id="ARBA00022719"/>
    </source>
</evidence>
<evidence type="ECO:0000256" key="8">
    <source>
        <dbReference type="ARBA" id="ARBA00023157"/>
    </source>
</evidence>
<dbReference type="InterPro" id="IPR044698">
    <property type="entry name" value="VKOR/LTO1"/>
</dbReference>